<evidence type="ECO:0000313" key="1">
    <source>
        <dbReference type="EMBL" id="VUZ50879.1"/>
    </source>
</evidence>
<name>A0A564YV42_HYMDI</name>
<sequence>MAGSFALDFFAQIAVPDVLKKCFGRDRIRRLSIAVEGEKFPFINIQQTFKTISKSFFLQLRSSESGLNGQPLLSVIEQLGNIS</sequence>
<keyword evidence="2" id="KW-1185">Reference proteome</keyword>
<dbReference type="EMBL" id="CABIJS010000410">
    <property type="protein sequence ID" value="VUZ50879.1"/>
    <property type="molecule type" value="Genomic_DNA"/>
</dbReference>
<proteinExistence type="predicted"/>
<dbReference type="Proteomes" id="UP000321570">
    <property type="component" value="Unassembled WGS sequence"/>
</dbReference>
<gene>
    <name evidence="1" type="ORF">WMSIL1_LOCUS9781</name>
</gene>
<organism evidence="1 2">
    <name type="scientific">Hymenolepis diminuta</name>
    <name type="common">Rat tapeworm</name>
    <dbReference type="NCBI Taxonomy" id="6216"/>
    <lineage>
        <taxon>Eukaryota</taxon>
        <taxon>Metazoa</taxon>
        <taxon>Spiralia</taxon>
        <taxon>Lophotrochozoa</taxon>
        <taxon>Platyhelminthes</taxon>
        <taxon>Cestoda</taxon>
        <taxon>Eucestoda</taxon>
        <taxon>Cyclophyllidea</taxon>
        <taxon>Hymenolepididae</taxon>
        <taxon>Hymenolepis</taxon>
    </lineage>
</organism>
<evidence type="ECO:0000313" key="2">
    <source>
        <dbReference type="Proteomes" id="UP000321570"/>
    </source>
</evidence>
<dbReference type="AlphaFoldDB" id="A0A564YV42"/>
<reference evidence="1 2" key="1">
    <citation type="submission" date="2019-07" db="EMBL/GenBank/DDBJ databases">
        <authorList>
            <person name="Jastrzebski P J."/>
            <person name="Paukszto L."/>
            <person name="Jastrzebski P J."/>
        </authorList>
    </citation>
    <scope>NUCLEOTIDE SEQUENCE [LARGE SCALE GENOMIC DNA]</scope>
    <source>
        <strain evidence="1 2">WMS-il1</strain>
    </source>
</reference>
<accession>A0A564YV42</accession>
<protein>
    <submittedName>
        <fullName evidence="1">Uncharacterized protein</fullName>
    </submittedName>
</protein>